<dbReference type="AlphaFoldDB" id="A0A5K0ZCM5"/>
<dbReference type="Gramene" id="NC13G0058870.1">
    <property type="protein sequence ID" value="NC13G0058870.1:cds"/>
    <property type="gene ID" value="NC13G0058870"/>
</dbReference>
<sequence>MKAANSKAKPIHGVARDVVVKIESWSEKANFSVVPMDDYQMILGMELLSVAKMVPMPHLHSVSIMDEKSPCMLLAVTLRKGKGKVAMISTLQLKRGPKHGDEMDLVATREVPKNSPGLVPEAFAPILEEFTGTMPAKLPRWRPH</sequence>
<accession>A0A5K0ZCM5</accession>
<protein>
    <submittedName>
        <fullName evidence="1">Uncharacterized protein</fullName>
    </submittedName>
</protein>
<dbReference type="InterPro" id="IPR021109">
    <property type="entry name" value="Peptidase_aspartic_dom_sf"/>
</dbReference>
<organism evidence="1">
    <name type="scientific">Nymphaea colorata</name>
    <name type="common">pocket water lily</name>
    <dbReference type="NCBI Taxonomy" id="210225"/>
    <lineage>
        <taxon>Eukaryota</taxon>
        <taxon>Viridiplantae</taxon>
        <taxon>Streptophyta</taxon>
        <taxon>Embryophyta</taxon>
        <taxon>Tracheophyta</taxon>
        <taxon>Spermatophyta</taxon>
        <taxon>Magnoliopsida</taxon>
        <taxon>Nymphaeales</taxon>
        <taxon>Nymphaeaceae</taxon>
        <taxon>Nymphaea</taxon>
    </lineage>
</organism>
<dbReference type="Gene3D" id="2.40.70.10">
    <property type="entry name" value="Acid Proteases"/>
    <property type="match status" value="1"/>
</dbReference>
<name>A0A5K0ZCM5_9MAGN</name>
<gene>
    <name evidence="1" type="ORF">NYM_LOCUS9735</name>
</gene>
<evidence type="ECO:0000313" key="1">
    <source>
        <dbReference type="EMBL" id="VVV87235.1"/>
    </source>
</evidence>
<dbReference type="EMBL" id="LR721778">
    <property type="protein sequence ID" value="VVV87235.1"/>
    <property type="molecule type" value="Genomic_DNA"/>
</dbReference>
<reference evidence="1" key="1">
    <citation type="submission" date="2019-09" db="EMBL/GenBank/DDBJ databases">
        <authorList>
            <person name="Zhang L."/>
        </authorList>
    </citation>
    <scope>NUCLEOTIDE SEQUENCE</scope>
</reference>
<dbReference type="CDD" id="cd00303">
    <property type="entry name" value="retropepsin_like"/>
    <property type="match status" value="1"/>
</dbReference>
<proteinExistence type="predicted"/>